<dbReference type="PANTHER" id="PTHR32063">
    <property type="match status" value="1"/>
</dbReference>
<dbReference type="InterPro" id="IPR001036">
    <property type="entry name" value="Acrflvin-R"/>
</dbReference>
<feature type="transmembrane region" description="Helical" evidence="1">
    <location>
        <begin position="1002"/>
        <end position="1022"/>
    </location>
</feature>
<proteinExistence type="predicted"/>
<dbReference type="Gene3D" id="3.30.70.1320">
    <property type="entry name" value="Multidrug efflux transporter AcrB pore domain like"/>
    <property type="match status" value="1"/>
</dbReference>
<dbReference type="Proteomes" id="UP000176322">
    <property type="component" value="Unassembled WGS sequence"/>
</dbReference>
<dbReference type="Gene3D" id="3.30.70.1430">
    <property type="entry name" value="Multidrug efflux transporter AcrB pore domain"/>
    <property type="match status" value="2"/>
</dbReference>
<evidence type="ECO:0008006" key="4">
    <source>
        <dbReference type="Google" id="ProtNLM"/>
    </source>
</evidence>
<feature type="transmembrane region" description="Helical" evidence="1">
    <location>
        <begin position="529"/>
        <end position="550"/>
    </location>
</feature>
<keyword evidence="1" id="KW-0812">Transmembrane</keyword>
<dbReference type="SUPFAM" id="SSF82714">
    <property type="entry name" value="Multidrug efflux transporter AcrB TolC docking domain, DN and DC subdomains"/>
    <property type="match status" value="2"/>
</dbReference>
<dbReference type="InterPro" id="IPR027463">
    <property type="entry name" value="AcrB_DN_DC_subdom"/>
</dbReference>
<feature type="transmembrane region" description="Helical" evidence="1">
    <location>
        <begin position="464"/>
        <end position="491"/>
    </location>
</feature>
<dbReference type="PRINTS" id="PR00702">
    <property type="entry name" value="ACRIFLAVINRP"/>
</dbReference>
<evidence type="ECO:0000313" key="2">
    <source>
        <dbReference type="EMBL" id="OGG41825.1"/>
    </source>
</evidence>
<feature type="transmembrane region" description="Helical" evidence="1">
    <location>
        <begin position="871"/>
        <end position="890"/>
    </location>
</feature>
<dbReference type="GO" id="GO:0042910">
    <property type="term" value="F:xenobiotic transmembrane transporter activity"/>
    <property type="evidence" value="ECO:0007669"/>
    <property type="project" value="TreeGrafter"/>
</dbReference>
<dbReference type="SUPFAM" id="SSF82866">
    <property type="entry name" value="Multidrug efflux transporter AcrB transmembrane domain"/>
    <property type="match status" value="2"/>
</dbReference>
<name>A0A1F6BXY0_9BACT</name>
<dbReference type="GO" id="GO:0005886">
    <property type="term" value="C:plasma membrane"/>
    <property type="evidence" value="ECO:0007669"/>
    <property type="project" value="TreeGrafter"/>
</dbReference>
<comment type="caution">
    <text evidence="2">The sequence shown here is derived from an EMBL/GenBank/DDBJ whole genome shotgun (WGS) entry which is preliminary data.</text>
</comment>
<feature type="transmembrane region" description="Helical" evidence="1">
    <location>
        <begin position="362"/>
        <end position="381"/>
    </location>
</feature>
<keyword evidence="1" id="KW-0472">Membrane</keyword>
<dbReference type="Gene3D" id="3.30.2090.10">
    <property type="entry name" value="Multidrug efflux transporter AcrB TolC docking domain, DN and DC subdomains"/>
    <property type="match status" value="2"/>
</dbReference>
<sequence length="1031" mass="110164">MFPLWNFFLTRQAFTILTIFTLLASGAYAIFAIPKESTPEVVIPMGIITTILPGATAADVERLVTDKLEPAARNVANIDKVTSTSQQGVSVITAQFLSSADVDVALSDLRTAIDGVKAELPTDAEEPTVSKMDFQNQPVLMIGVSTDLSPTTLAKLGEDLQDDLVNVTGVSRVEVSGVRDRQLSIVVHKDALAQHNVRVDQIIGALRSANASVPAGSLTVDGVDYPVQFEGDITDPTDIANTPIATPSGTIRVSDVATVIDGFEKSSSISRLSQDGEEATYALTLNVYKTSGGNILTATDNTLERIEELKSSLLKGSDVVVIYDSGEEVRDSINELTRTGFETVVLIMLVLLVAIGLREALIAALSVPLSFVIAFMGMMATGNSINFISLFALIIAIGILVDSAIVVVEAIHTNRERGLSKLAAAQKAIKDFGWPLIAGTMTTVAVFVPLFFLTGIIGQFIKSIPFTIIVVLLASIVVALGFVPLITLWVIKHEESPFAVYREKLWTKTSTNYRAWMDKLFSSLRLQRFFFGFLAVTFIIALALPVTGLLKTVMFPPENVDLAYLEIELPQATTLTATDAVAKLVEKEVAKTPHLDSYMTTVGSGSLFNASGASSGSKFANITLNLDPDRPKSASSEGIVNDLRVRLAKMELKNAKVTVSSAEGGPPSGAPIVAKVWGEDAAALSRATEQLENLVENTEGTRDISSSLSNDGTELRIAVDRSRAEEYGLSAADVASTLRTAIDGVDATTIRIEGEDVDVHVVMDLNADFVNPEDTSIATADAIATVPVATPRGTIPLGSLLTITAGRTSASINHEDGTRVSQVSAYVVDGANAVELTEKIRTESEKLELPSGIRISFGGEDEEIKRTFTEMLIALIAGLVLMFAVLVLEFNSFRTSLRLLSAIPLSLTGVLIGLFIAGQPLSFTAFLGIIALGGVVINHGILLLDVLNHLRGSNIDGNPKDIVLSAAESRLRPILLTTITTVIGMIPLTLVSAMWAPLAFTIAFGLIYGTILTLVFIPLLSYRRLVKEMAT</sequence>
<keyword evidence="1" id="KW-1133">Transmembrane helix</keyword>
<dbReference type="EMBL" id="MFKO01000002">
    <property type="protein sequence ID" value="OGG41825.1"/>
    <property type="molecule type" value="Genomic_DNA"/>
</dbReference>
<evidence type="ECO:0000313" key="3">
    <source>
        <dbReference type="Proteomes" id="UP000176322"/>
    </source>
</evidence>
<feature type="transmembrane region" description="Helical" evidence="1">
    <location>
        <begin position="432"/>
        <end position="458"/>
    </location>
</feature>
<dbReference type="Gene3D" id="3.30.70.1440">
    <property type="entry name" value="Multidrug efflux transporter AcrB pore domain"/>
    <property type="match status" value="1"/>
</dbReference>
<dbReference type="SUPFAM" id="SSF82693">
    <property type="entry name" value="Multidrug efflux transporter AcrB pore domain, PN1, PN2, PC1 and PC2 subdomains"/>
    <property type="match status" value="3"/>
</dbReference>
<gene>
    <name evidence="2" type="ORF">A2837_01265</name>
</gene>
<feature type="transmembrane region" description="Helical" evidence="1">
    <location>
        <begin position="387"/>
        <end position="411"/>
    </location>
</feature>
<protein>
    <recommendedName>
        <fullName evidence="4">SSD domain-containing protein</fullName>
    </recommendedName>
</protein>
<dbReference type="PANTHER" id="PTHR32063:SF33">
    <property type="entry name" value="RND SUPERFAMILY EFFLUX PUMP PERMEASE COMPONENT"/>
    <property type="match status" value="1"/>
</dbReference>
<feature type="transmembrane region" description="Helical" evidence="1">
    <location>
        <begin position="339"/>
        <end position="357"/>
    </location>
</feature>
<dbReference type="STRING" id="1798475.A2837_01265"/>
<evidence type="ECO:0000256" key="1">
    <source>
        <dbReference type="SAM" id="Phobius"/>
    </source>
</evidence>
<feature type="transmembrane region" description="Helical" evidence="1">
    <location>
        <begin position="974"/>
        <end position="996"/>
    </location>
</feature>
<feature type="transmembrane region" description="Helical" evidence="1">
    <location>
        <begin position="897"/>
        <end position="917"/>
    </location>
</feature>
<feature type="transmembrane region" description="Helical" evidence="1">
    <location>
        <begin position="923"/>
        <end position="944"/>
    </location>
</feature>
<dbReference type="Pfam" id="PF00873">
    <property type="entry name" value="ACR_tran"/>
    <property type="match status" value="1"/>
</dbReference>
<reference evidence="2 3" key="1">
    <citation type="journal article" date="2016" name="Nat. Commun.">
        <title>Thousands of microbial genomes shed light on interconnected biogeochemical processes in an aquifer system.</title>
        <authorList>
            <person name="Anantharaman K."/>
            <person name="Brown C.T."/>
            <person name="Hug L.A."/>
            <person name="Sharon I."/>
            <person name="Castelle C.J."/>
            <person name="Probst A.J."/>
            <person name="Thomas B.C."/>
            <person name="Singh A."/>
            <person name="Wilkins M.J."/>
            <person name="Karaoz U."/>
            <person name="Brodie E.L."/>
            <person name="Williams K.H."/>
            <person name="Hubbard S.S."/>
            <person name="Banfield J.F."/>
        </authorList>
    </citation>
    <scope>NUCLEOTIDE SEQUENCE [LARGE SCALE GENOMIC DNA]</scope>
</reference>
<organism evidence="2 3">
    <name type="scientific">Candidatus Kaiserbacteria bacterium RIFCSPHIGHO2_01_FULL_46_22</name>
    <dbReference type="NCBI Taxonomy" id="1798475"/>
    <lineage>
        <taxon>Bacteria</taxon>
        <taxon>Candidatus Kaiseribacteriota</taxon>
    </lineage>
</organism>
<dbReference type="AlphaFoldDB" id="A0A1F6BXY0"/>
<dbReference type="Gene3D" id="1.20.1640.10">
    <property type="entry name" value="Multidrug efflux transporter AcrB transmembrane domain"/>
    <property type="match status" value="2"/>
</dbReference>
<accession>A0A1F6BXY0</accession>